<sequence>MQCFLISTFFSKANLAAACGGLIYFGLYLPYVLCVAWRDRLNTTYRVLASFLSPVAFGFGCEYFSQYEEQGVGIQWFNLHSSPVEGDSYSFSTSIVMLYADAFLYGAAAWYIEAVFPGTRVIAALTLFGSIVGVSGVSEGSLMW</sequence>
<dbReference type="Proteomes" id="UP000314294">
    <property type="component" value="Unassembled WGS sequence"/>
</dbReference>
<comment type="caution">
    <text evidence="2">The sequence shown here is derived from an EMBL/GenBank/DDBJ whole genome shotgun (WGS) entry which is preliminary data.</text>
</comment>
<dbReference type="GO" id="GO:0090554">
    <property type="term" value="F:phosphatidylcholine floppase activity"/>
    <property type="evidence" value="ECO:0007669"/>
    <property type="project" value="TreeGrafter"/>
</dbReference>
<proteinExistence type="predicted"/>
<dbReference type="GO" id="GO:0005524">
    <property type="term" value="F:ATP binding"/>
    <property type="evidence" value="ECO:0007669"/>
    <property type="project" value="UniProtKB-KW"/>
</dbReference>
<dbReference type="GO" id="GO:0033700">
    <property type="term" value="P:phospholipid efflux"/>
    <property type="evidence" value="ECO:0007669"/>
    <property type="project" value="TreeGrafter"/>
</dbReference>
<keyword evidence="2" id="KW-0067">ATP-binding</keyword>
<keyword evidence="1" id="KW-0812">Transmembrane</keyword>
<dbReference type="GO" id="GO:0090556">
    <property type="term" value="F:phosphatidylserine floppase activity"/>
    <property type="evidence" value="ECO:0007669"/>
    <property type="project" value="TreeGrafter"/>
</dbReference>
<evidence type="ECO:0000256" key="1">
    <source>
        <dbReference type="SAM" id="Phobius"/>
    </source>
</evidence>
<keyword evidence="2" id="KW-0547">Nucleotide-binding</keyword>
<feature type="transmembrane region" description="Helical" evidence="1">
    <location>
        <begin position="119"/>
        <end position="138"/>
    </location>
</feature>
<dbReference type="AlphaFoldDB" id="A0A4Z2G2Y8"/>
<gene>
    <name evidence="2" type="primary">ABCA1_3</name>
    <name evidence="2" type="ORF">EYF80_041869</name>
</gene>
<accession>A0A4Z2G2Y8</accession>
<dbReference type="OrthoDB" id="10255969at2759"/>
<feature type="transmembrane region" description="Helical" evidence="1">
    <location>
        <begin position="89"/>
        <end position="112"/>
    </location>
</feature>
<keyword evidence="3" id="KW-1185">Reference proteome</keyword>
<dbReference type="PANTHER" id="PTHR19229">
    <property type="entry name" value="ATP-BINDING CASSETTE TRANSPORTER SUBFAMILY A ABCA"/>
    <property type="match status" value="1"/>
</dbReference>
<dbReference type="GO" id="GO:0016020">
    <property type="term" value="C:membrane"/>
    <property type="evidence" value="ECO:0007669"/>
    <property type="project" value="InterPro"/>
</dbReference>
<feature type="transmembrane region" description="Helical" evidence="1">
    <location>
        <begin position="15"/>
        <end position="35"/>
    </location>
</feature>
<keyword evidence="1" id="KW-1133">Transmembrane helix</keyword>
<name>A0A4Z2G2Y8_9TELE</name>
<dbReference type="EMBL" id="SRLO01000719">
    <property type="protein sequence ID" value="TNN47926.1"/>
    <property type="molecule type" value="Genomic_DNA"/>
</dbReference>
<evidence type="ECO:0000313" key="3">
    <source>
        <dbReference type="Proteomes" id="UP000314294"/>
    </source>
</evidence>
<dbReference type="GO" id="GO:0140359">
    <property type="term" value="F:ABC-type transporter activity"/>
    <property type="evidence" value="ECO:0007669"/>
    <property type="project" value="InterPro"/>
</dbReference>
<dbReference type="GO" id="GO:0034188">
    <property type="term" value="F:apolipoprotein A-I receptor activity"/>
    <property type="evidence" value="ECO:0007669"/>
    <property type="project" value="TreeGrafter"/>
</dbReference>
<dbReference type="GO" id="GO:0033344">
    <property type="term" value="P:cholesterol efflux"/>
    <property type="evidence" value="ECO:0007669"/>
    <property type="project" value="TreeGrafter"/>
</dbReference>
<reference evidence="2 3" key="1">
    <citation type="submission" date="2019-03" db="EMBL/GenBank/DDBJ databases">
        <title>First draft genome of Liparis tanakae, snailfish: a comprehensive survey of snailfish specific genes.</title>
        <authorList>
            <person name="Kim W."/>
            <person name="Song I."/>
            <person name="Jeong J.-H."/>
            <person name="Kim D."/>
            <person name="Kim S."/>
            <person name="Ryu S."/>
            <person name="Song J.Y."/>
            <person name="Lee S.K."/>
        </authorList>
    </citation>
    <scope>NUCLEOTIDE SEQUENCE [LARGE SCALE GENOMIC DNA]</scope>
    <source>
        <tissue evidence="2">Muscle</tissue>
    </source>
</reference>
<dbReference type="PANTHER" id="PTHR19229:SF49">
    <property type="entry name" value="PHOSPHOLIPID-TRANSPORTING ATPASE ABCA7"/>
    <property type="match status" value="1"/>
</dbReference>
<evidence type="ECO:0000313" key="2">
    <source>
        <dbReference type="EMBL" id="TNN47926.1"/>
    </source>
</evidence>
<organism evidence="2 3">
    <name type="scientific">Liparis tanakae</name>
    <name type="common">Tanaka's snailfish</name>
    <dbReference type="NCBI Taxonomy" id="230148"/>
    <lineage>
        <taxon>Eukaryota</taxon>
        <taxon>Metazoa</taxon>
        <taxon>Chordata</taxon>
        <taxon>Craniata</taxon>
        <taxon>Vertebrata</taxon>
        <taxon>Euteleostomi</taxon>
        <taxon>Actinopterygii</taxon>
        <taxon>Neopterygii</taxon>
        <taxon>Teleostei</taxon>
        <taxon>Neoteleostei</taxon>
        <taxon>Acanthomorphata</taxon>
        <taxon>Eupercaria</taxon>
        <taxon>Perciformes</taxon>
        <taxon>Cottioidei</taxon>
        <taxon>Cottales</taxon>
        <taxon>Liparidae</taxon>
        <taxon>Liparis</taxon>
    </lineage>
</organism>
<dbReference type="InterPro" id="IPR026082">
    <property type="entry name" value="ABCA"/>
</dbReference>
<protein>
    <submittedName>
        <fullName evidence="2">ATP-binding cassette sub-family A member 1</fullName>
    </submittedName>
</protein>
<keyword evidence="1" id="KW-0472">Membrane</keyword>